<dbReference type="Proteomes" id="UP001229421">
    <property type="component" value="Unassembled WGS sequence"/>
</dbReference>
<keyword evidence="2" id="KW-1185">Reference proteome</keyword>
<proteinExistence type="predicted"/>
<organism evidence="1 2">
    <name type="scientific">Tagetes erecta</name>
    <name type="common">African marigold</name>
    <dbReference type="NCBI Taxonomy" id="13708"/>
    <lineage>
        <taxon>Eukaryota</taxon>
        <taxon>Viridiplantae</taxon>
        <taxon>Streptophyta</taxon>
        <taxon>Embryophyta</taxon>
        <taxon>Tracheophyta</taxon>
        <taxon>Spermatophyta</taxon>
        <taxon>Magnoliopsida</taxon>
        <taxon>eudicotyledons</taxon>
        <taxon>Gunneridae</taxon>
        <taxon>Pentapetalae</taxon>
        <taxon>asterids</taxon>
        <taxon>campanulids</taxon>
        <taxon>Asterales</taxon>
        <taxon>Asteraceae</taxon>
        <taxon>Asteroideae</taxon>
        <taxon>Heliantheae alliance</taxon>
        <taxon>Tageteae</taxon>
        <taxon>Tagetes</taxon>
    </lineage>
</organism>
<sequence>MKPQMHRPSVVADWSAATGVVRGQVVSATYGHRVTCTDRSDLATMSIGLSESGAKRGDKRLDDDQKI</sequence>
<evidence type="ECO:0000313" key="1">
    <source>
        <dbReference type="EMBL" id="KAK1435718.1"/>
    </source>
</evidence>
<dbReference type="EMBL" id="JAUHHV010000001">
    <property type="protein sequence ID" value="KAK1435718.1"/>
    <property type="molecule type" value="Genomic_DNA"/>
</dbReference>
<gene>
    <name evidence="1" type="ORF">QVD17_01485</name>
</gene>
<protein>
    <submittedName>
        <fullName evidence="1">Uncharacterized protein</fullName>
    </submittedName>
</protein>
<dbReference type="AlphaFoldDB" id="A0AAD8L7A7"/>
<comment type="caution">
    <text evidence="1">The sequence shown here is derived from an EMBL/GenBank/DDBJ whole genome shotgun (WGS) entry which is preliminary data.</text>
</comment>
<name>A0AAD8L7A7_TARER</name>
<accession>A0AAD8L7A7</accession>
<evidence type="ECO:0000313" key="2">
    <source>
        <dbReference type="Proteomes" id="UP001229421"/>
    </source>
</evidence>
<reference evidence="1" key="1">
    <citation type="journal article" date="2023" name="bioRxiv">
        <title>Improved chromosome-level genome assembly for marigold (Tagetes erecta).</title>
        <authorList>
            <person name="Jiang F."/>
            <person name="Yuan L."/>
            <person name="Wang S."/>
            <person name="Wang H."/>
            <person name="Xu D."/>
            <person name="Wang A."/>
            <person name="Fan W."/>
        </authorList>
    </citation>
    <scope>NUCLEOTIDE SEQUENCE</scope>
    <source>
        <strain evidence="1">WSJ</strain>
        <tissue evidence="1">Leaf</tissue>
    </source>
</reference>